<dbReference type="InterPro" id="IPR051252">
    <property type="entry name" value="IS1_transposase_InsA"/>
</dbReference>
<evidence type="ECO:0000313" key="2">
    <source>
        <dbReference type="EMBL" id="ADB37750.1"/>
    </source>
</evidence>
<dbReference type="Gene3D" id="1.10.10.60">
    <property type="entry name" value="Homeodomain-like"/>
    <property type="match status" value="1"/>
</dbReference>
<sequence>MVLEAVTCKHFGQTQHIKRYGTTCAGTQRYRCFDCGRTFVQTYTHKARDPLVKEQITQMVLNGAGIRDTARVLGVNRNTVSAQFKKNGAARAVVKWFMSTPCTSVEA</sequence>
<name>D2QQ17_SPILD</name>
<dbReference type="Proteomes" id="UP000002028">
    <property type="component" value="Chromosome"/>
</dbReference>
<dbReference type="HOGENOM" id="CLU_076276_6_0_10"/>
<dbReference type="EMBL" id="CP001769">
    <property type="protein sequence ID" value="ADB37750.1"/>
    <property type="molecule type" value="Genomic_DNA"/>
</dbReference>
<dbReference type="STRING" id="504472.Slin_1704"/>
<dbReference type="RefSeq" id="WP_012926301.1">
    <property type="nucleotide sequence ID" value="NC_013730.1"/>
</dbReference>
<evidence type="ECO:0000313" key="3">
    <source>
        <dbReference type="Proteomes" id="UP000002028"/>
    </source>
</evidence>
<dbReference type="AlphaFoldDB" id="D2QQ17"/>
<dbReference type="GO" id="GO:0006313">
    <property type="term" value="P:DNA transposition"/>
    <property type="evidence" value="ECO:0007669"/>
    <property type="project" value="TreeGrafter"/>
</dbReference>
<organism evidence="2 3">
    <name type="scientific">Spirosoma linguale (strain ATCC 33905 / DSM 74 / LMG 10896 / Claus 1)</name>
    <dbReference type="NCBI Taxonomy" id="504472"/>
    <lineage>
        <taxon>Bacteria</taxon>
        <taxon>Pseudomonadati</taxon>
        <taxon>Bacteroidota</taxon>
        <taxon>Cytophagia</taxon>
        <taxon>Cytophagales</taxon>
        <taxon>Cytophagaceae</taxon>
        <taxon>Spirosoma</taxon>
    </lineage>
</organism>
<dbReference type="PANTHER" id="PTHR47923">
    <property type="entry name" value="INSERTION ELEMENT IS1 1 PROTEIN INSA-RELATED"/>
    <property type="match status" value="1"/>
</dbReference>
<reference evidence="2 3" key="1">
    <citation type="journal article" date="2010" name="Stand. Genomic Sci.">
        <title>Complete genome sequence of Spirosoma linguale type strain (1).</title>
        <authorList>
            <person name="Lail K."/>
            <person name="Sikorski J."/>
            <person name="Saunders E."/>
            <person name="Lapidus A."/>
            <person name="Glavina Del Rio T."/>
            <person name="Copeland A."/>
            <person name="Tice H."/>
            <person name="Cheng J.-F."/>
            <person name="Lucas S."/>
            <person name="Nolan M."/>
            <person name="Bruce D."/>
            <person name="Goodwin L."/>
            <person name="Pitluck S."/>
            <person name="Ivanova N."/>
            <person name="Mavromatis K."/>
            <person name="Ovchinnikova G."/>
            <person name="Pati A."/>
            <person name="Chen A."/>
            <person name="Palaniappan K."/>
            <person name="Land M."/>
            <person name="Hauser L."/>
            <person name="Chang Y.-J."/>
            <person name="Jeffries C.D."/>
            <person name="Chain P."/>
            <person name="Brettin T."/>
            <person name="Detter J.C."/>
            <person name="Schuetze A."/>
            <person name="Rohde M."/>
            <person name="Tindall B.J."/>
            <person name="Goeker M."/>
            <person name="Bristow J."/>
            <person name="Eisen J.A."/>
            <person name="Markowitz V."/>
            <person name="Hugenholtz P."/>
            <person name="Kyrpides N.C."/>
            <person name="Klenk H.-P."/>
            <person name="Chen F."/>
        </authorList>
    </citation>
    <scope>NUCLEOTIDE SEQUENCE [LARGE SCALE GENOMIC DNA]</scope>
    <source>
        <strain evidence="3">ATCC 33905 / DSM 74 / LMG 10896 / Claus 1</strain>
    </source>
</reference>
<dbReference type="Pfam" id="PF12759">
    <property type="entry name" value="HTH_Tnp_IS1"/>
    <property type="match status" value="1"/>
</dbReference>
<dbReference type="eggNOG" id="COG3677">
    <property type="taxonomic scope" value="Bacteria"/>
</dbReference>
<dbReference type="InterPro" id="IPR024431">
    <property type="entry name" value="InsA_HTH_dom"/>
</dbReference>
<evidence type="ECO:0000259" key="1">
    <source>
        <dbReference type="Pfam" id="PF12759"/>
    </source>
</evidence>
<dbReference type="PANTHER" id="PTHR47923:SF1">
    <property type="entry name" value="INSERTION ELEMENT IS1 1 PROTEIN INSA-RELATED"/>
    <property type="match status" value="1"/>
</dbReference>
<keyword evidence="3" id="KW-1185">Reference proteome</keyword>
<gene>
    <name evidence="2" type="ordered locus">Slin_1704</name>
</gene>
<feature type="domain" description="Insertion element IS1 protein InsA helix-turn-helix" evidence="1">
    <location>
        <begin position="43"/>
        <end position="85"/>
    </location>
</feature>
<proteinExistence type="predicted"/>
<dbReference type="KEGG" id="sli:Slin_1704"/>
<protein>
    <submittedName>
        <fullName evidence="2">Insertion element protein</fullName>
    </submittedName>
</protein>
<accession>D2QQ17</accession>